<keyword evidence="2" id="KW-0012">Acyltransferase</keyword>
<gene>
    <name evidence="2" type="primary">ydaF_6</name>
    <name evidence="2" type="ORF">GALL_331860</name>
</gene>
<sequence>MEPTVHIDSALRTLRTERLVLRPLEAADAPALLRLYGDPEVTKDNEIATLTRLEQAEVLLRAYLQFHRRFALIPVGDAELIGTCGYALWDEASRMASFGYDLARPYWGHGLMREAAAAVLGYGFAVMKLNRVNALTALYNVRSMKLLAALGFHEDGVLPQFSYWKNEFHDMRIFSLLRSSVVPAGA</sequence>
<keyword evidence="2" id="KW-0808">Transferase</keyword>
<comment type="caution">
    <text evidence="2">The sequence shown here is derived from an EMBL/GenBank/DDBJ whole genome shotgun (WGS) entry which is preliminary data.</text>
</comment>
<feature type="domain" description="N-acetyltransferase" evidence="1">
    <location>
        <begin position="19"/>
        <end position="170"/>
    </location>
</feature>
<dbReference type="PANTHER" id="PTHR43792:SF9">
    <property type="entry name" value="RIBOSOMAL-PROTEIN-ALANINE ACETYLTRANSFERASE"/>
    <property type="match status" value="1"/>
</dbReference>
<proteinExistence type="predicted"/>
<dbReference type="SUPFAM" id="SSF55729">
    <property type="entry name" value="Acyl-CoA N-acyltransferases (Nat)"/>
    <property type="match status" value="1"/>
</dbReference>
<dbReference type="AlphaFoldDB" id="A0A1J5QN42"/>
<dbReference type="GO" id="GO:0008999">
    <property type="term" value="F:protein-N-terminal-alanine acetyltransferase activity"/>
    <property type="evidence" value="ECO:0007669"/>
    <property type="project" value="TreeGrafter"/>
</dbReference>
<dbReference type="GO" id="GO:0005737">
    <property type="term" value="C:cytoplasm"/>
    <property type="evidence" value="ECO:0007669"/>
    <property type="project" value="TreeGrafter"/>
</dbReference>
<evidence type="ECO:0000313" key="2">
    <source>
        <dbReference type="EMBL" id="OIQ84993.1"/>
    </source>
</evidence>
<dbReference type="Pfam" id="PF13302">
    <property type="entry name" value="Acetyltransf_3"/>
    <property type="match status" value="1"/>
</dbReference>
<protein>
    <submittedName>
        <fullName evidence="2">Putative ribosomal N-acetyltransferase YdaF</fullName>
        <ecNumber evidence="2">2.3.1.-</ecNumber>
    </submittedName>
</protein>
<dbReference type="InterPro" id="IPR016181">
    <property type="entry name" value="Acyl_CoA_acyltransferase"/>
</dbReference>
<dbReference type="InterPro" id="IPR000182">
    <property type="entry name" value="GNAT_dom"/>
</dbReference>
<evidence type="ECO:0000259" key="1">
    <source>
        <dbReference type="PROSITE" id="PS51186"/>
    </source>
</evidence>
<dbReference type="PROSITE" id="PS51186">
    <property type="entry name" value="GNAT"/>
    <property type="match status" value="1"/>
</dbReference>
<dbReference type="Gene3D" id="3.40.630.30">
    <property type="match status" value="1"/>
</dbReference>
<organism evidence="2">
    <name type="scientific">mine drainage metagenome</name>
    <dbReference type="NCBI Taxonomy" id="410659"/>
    <lineage>
        <taxon>unclassified sequences</taxon>
        <taxon>metagenomes</taxon>
        <taxon>ecological metagenomes</taxon>
    </lineage>
</organism>
<dbReference type="InterPro" id="IPR051531">
    <property type="entry name" value="N-acetyltransferase"/>
</dbReference>
<accession>A0A1J5QN42</accession>
<reference evidence="2" key="1">
    <citation type="submission" date="2016-10" db="EMBL/GenBank/DDBJ databases">
        <title>Sequence of Gallionella enrichment culture.</title>
        <authorList>
            <person name="Poehlein A."/>
            <person name="Muehling M."/>
            <person name="Daniel R."/>
        </authorList>
    </citation>
    <scope>NUCLEOTIDE SEQUENCE</scope>
</reference>
<dbReference type="EC" id="2.3.1.-" evidence="2"/>
<dbReference type="PANTHER" id="PTHR43792">
    <property type="entry name" value="GNAT FAMILY, PUTATIVE (AFU_ORTHOLOGUE AFUA_3G00765)-RELATED-RELATED"/>
    <property type="match status" value="1"/>
</dbReference>
<dbReference type="EMBL" id="MLJW01000576">
    <property type="protein sequence ID" value="OIQ84993.1"/>
    <property type="molecule type" value="Genomic_DNA"/>
</dbReference>
<name>A0A1J5QN42_9ZZZZ</name>